<dbReference type="GO" id="GO:0016787">
    <property type="term" value="F:hydrolase activity"/>
    <property type="evidence" value="ECO:0007669"/>
    <property type="project" value="InterPro"/>
</dbReference>
<dbReference type="InterPro" id="IPR026336">
    <property type="entry name" value="PdeM-like"/>
</dbReference>
<evidence type="ECO:0000259" key="1">
    <source>
        <dbReference type="Pfam" id="PF00149"/>
    </source>
</evidence>
<evidence type="ECO:0000313" key="3">
    <source>
        <dbReference type="Proteomes" id="UP000192903"/>
    </source>
</evidence>
<feature type="domain" description="Calcineurin-like phosphoesterase" evidence="1">
    <location>
        <begin position="66"/>
        <end position="167"/>
    </location>
</feature>
<reference evidence="3" key="1">
    <citation type="submission" date="2017-04" db="EMBL/GenBank/DDBJ databases">
        <authorList>
            <person name="Varghese N."/>
            <person name="Submissions S."/>
        </authorList>
    </citation>
    <scope>NUCLEOTIDE SEQUENCE [LARGE SCALE GENOMIC DNA]</scope>
    <source>
        <strain evidence="3">B4P</strain>
    </source>
</reference>
<gene>
    <name evidence="2" type="ORF">SAMN02982989_2029</name>
</gene>
<accession>A0A1X7EZF6</accession>
<dbReference type="PIRSF" id="PIRSF000887">
    <property type="entry name" value="Pesterase_MJ0037"/>
    <property type="match status" value="1"/>
</dbReference>
<dbReference type="InterPro" id="IPR029052">
    <property type="entry name" value="Metallo-depent_PP-like"/>
</dbReference>
<dbReference type="InterPro" id="IPR024173">
    <property type="entry name" value="Pesterase_MJ0037-like"/>
</dbReference>
<keyword evidence="3" id="KW-1185">Reference proteome</keyword>
<proteinExistence type="predicted"/>
<organism evidence="2 3">
    <name type="scientific">Xaviernesmea oryzae</name>
    <dbReference type="NCBI Taxonomy" id="464029"/>
    <lineage>
        <taxon>Bacteria</taxon>
        <taxon>Pseudomonadati</taxon>
        <taxon>Pseudomonadota</taxon>
        <taxon>Alphaproteobacteria</taxon>
        <taxon>Hyphomicrobiales</taxon>
        <taxon>Rhizobiaceae</taxon>
        <taxon>Rhizobium/Agrobacterium group</taxon>
        <taxon>Xaviernesmea</taxon>
    </lineage>
</organism>
<dbReference type="SUPFAM" id="SSF56300">
    <property type="entry name" value="Metallo-dependent phosphatases"/>
    <property type="match status" value="1"/>
</dbReference>
<dbReference type="Proteomes" id="UP000192903">
    <property type="component" value="Unassembled WGS sequence"/>
</dbReference>
<evidence type="ECO:0000313" key="2">
    <source>
        <dbReference type="EMBL" id="SMF42586.1"/>
    </source>
</evidence>
<dbReference type="Gene3D" id="3.60.21.10">
    <property type="match status" value="1"/>
</dbReference>
<dbReference type="STRING" id="464029.SAMN02982989_2029"/>
<name>A0A1X7EZF6_9HYPH</name>
<protein>
    <submittedName>
        <fullName evidence="2">Putative phosphoesterase</fullName>
    </submittedName>
</protein>
<dbReference type="PANTHER" id="PTHR39323:SF1">
    <property type="entry name" value="BLR1149 PROTEIN"/>
    <property type="match status" value="1"/>
</dbReference>
<dbReference type="NCBIfam" id="TIGR04123">
    <property type="entry name" value="P_estr_lig_assc"/>
    <property type="match status" value="1"/>
</dbReference>
<dbReference type="Pfam" id="PF00149">
    <property type="entry name" value="Metallophos"/>
    <property type="match status" value="1"/>
</dbReference>
<dbReference type="PANTHER" id="PTHR39323">
    <property type="entry name" value="BLR1149 PROTEIN"/>
    <property type="match status" value="1"/>
</dbReference>
<dbReference type="EMBL" id="FXAF01000006">
    <property type="protein sequence ID" value="SMF42586.1"/>
    <property type="molecule type" value="Genomic_DNA"/>
</dbReference>
<dbReference type="AlphaFoldDB" id="A0A1X7EZF6"/>
<sequence>MRGSRKDEGGSLEYWEETKLMHRLGLAARSTMMTGAATGAEEIVVNGTVAVCDPMGGLYLPESGLLVVSDLHLEKGAAFARRGMMLPPYDTIATLNILSAVITRYDPKIVVSLGDNFHDRKGSEHLPQELRSLIGAMARGRDWIWINGNHDPDGTVDLPGACTDELFYGGLVFRHEPSLISGPRGSKGEIAGHLHPAATVRRREKSVRRPCFASDGSRLLMPAFGVLAGGLDLRHQAMRGLFDHETLVAHLLGRDRIYSVRYANLIG</sequence>
<dbReference type="InterPro" id="IPR004843">
    <property type="entry name" value="Calcineurin-like_PHP"/>
</dbReference>